<dbReference type="Gene3D" id="3.30.420.40">
    <property type="match status" value="2"/>
</dbReference>
<dbReference type="PANTHER" id="PTHR18964">
    <property type="entry name" value="ROK (REPRESSOR, ORF, KINASE) FAMILY"/>
    <property type="match status" value="1"/>
</dbReference>
<dbReference type="OrthoDB" id="9796533at2"/>
<dbReference type="EMBL" id="FOJW01000007">
    <property type="protein sequence ID" value="SFB10671.1"/>
    <property type="molecule type" value="Genomic_DNA"/>
</dbReference>
<evidence type="ECO:0000256" key="3">
    <source>
        <dbReference type="ARBA" id="ARBA00022629"/>
    </source>
</evidence>
<dbReference type="Gene3D" id="1.10.10.10">
    <property type="entry name" value="Winged helix-like DNA-binding domain superfamily/Winged helix DNA-binding domain"/>
    <property type="match status" value="1"/>
</dbReference>
<dbReference type="InterPro" id="IPR036388">
    <property type="entry name" value="WH-like_DNA-bd_sf"/>
</dbReference>
<dbReference type="CDD" id="cd23763">
    <property type="entry name" value="ASKHA_ATPase_ROK"/>
    <property type="match status" value="1"/>
</dbReference>
<reference evidence="4 5" key="1">
    <citation type="submission" date="2016-10" db="EMBL/GenBank/DDBJ databases">
        <authorList>
            <person name="de Groot N.N."/>
        </authorList>
    </citation>
    <scope>NUCLEOTIDE SEQUENCE [LARGE SCALE GENOMIC DNA]</scope>
    <source>
        <strain evidence="4 5">CGMCC 1.3702</strain>
    </source>
</reference>
<comment type="similarity">
    <text evidence="2">Belongs to the ROK (NagC/XylR) family.</text>
</comment>
<dbReference type="RefSeq" id="WP_090237197.1">
    <property type="nucleotide sequence ID" value="NZ_FOJW01000007.1"/>
</dbReference>
<comment type="function">
    <text evidence="1">Transcriptional repressor of xylose-utilizing enzymes.</text>
</comment>
<organism evidence="4 5">
    <name type="scientific">Lentibacillus halodurans</name>
    <dbReference type="NCBI Taxonomy" id="237679"/>
    <lineage>
        <taxon>Bacteria</taxon>
        <taxon>Bacillati</taxon>
        <taxon>Bacillota</taxon>
        <taxon>Bacilli</taxon>
        <taxon>Bacillales</taxon>
        <taxon>Bacillaceae</taxon>
        <taxon>Lentibacillus</taxon>
    </lineage>
</organism>
<dbReference type="InterPro" id="IPR036390">
    <property type="entry name" value="WH_DNA-bd_sf"/>
</dbReference>
<protein>
    <submittedName>
        <fullName evidence="4">Glucokinase</fullName>
    </submittedName>
</protein>
<evidence type="ECO:0000313" key="5">
    <source>
        <dbReference type="Proteomes" id="UP000198642"/>
    </source>
</evidence>
<dbReference type="SUPFAM" id="SSF46785">
    <property type="entry name" value="Winged helix' DNA-binding domain"/>
    <property type="match status" value="1"/>
</dbReference>
<dbReference type="Pfam" id="PF13412">
    <property type="entry name" value="HTH_24"/>
    <property type="match status" value="1"/>
</dbReference>
<accession>A0A1I0YBM8</accession>
<dbReference type="SUPFAM" id="SSF53067">
    <property type="entry name" value="Actin-like ATPase domain"/>
    <property type="match status" value="1"/>
</dbReference>
<dbReference type="AlphaFoldDB" id="A0A1I0YBM8"/>
<keyword evidence="4" id="KW-0808">Transferase</keyword>
<dbReference type="GO" id="GO:0042732">
    <property type="term" value="P:D-xylose metabolic process"/>
    <property type="evidence" value="ECO:0007669"/>
    <property type="project" value="UniProtKB-KW"/>
</dbReference>
<evidence type="ECO:0000313" key="4">
    <source>
        <dbReference type="EMBL" id="SFB10671.1"/>
    </source>
</evidence>
<proteinExistence type="inferred from homology"/>
<evidence type="ECO:0000256" key="1">
    <source>
        <dbReference type="ARBA" id="ARBA00002486"/>
    </source>
</evidence>
<dbReference type="STRING" id="237679.SAMN04488072_10735"/>
<dbReference type="InterPro" id="IPR000600">
    <property type="entry name" value="ROK"/>
</dbReference>
<dbReference type="Pfam" id="PF00480">
    <property type="entry name" value="ROK"/>
    <property type="match status" value="1"/>
</dbReference>
<dbReference type="PANTHER" id="PTHR18964:SF149">
    <property type="entry name" value="BIFUNCTIONAL UDP-N-ACETYLGLUCOSAMINE 2-EPIMERASE_N-ACETYLMANNOSAMINE KINASE"/>
    <property type="match status" value="1"/>
</dbReference>
<keyword evidence="3" id="KW-0119">Carbohydrate metabolism</keyword>
<sequence>MQKGNAAYIKTVNKRLILKCVVEEAAVTRAAIAKKLSLSKPTVSALVNDLIEDEWLVETGNIAASKDGGRKPVSLTFNAKRSYIAGIDIGGTNVELGITDLSGKVCAFREFPTQQHLDHNLFEEIKRHVESMKDQLRIKYSDILGIGAGVPGVTNINEGVVIEAPALKWKDYPIRELLIQTFHLPVFVDNDVNINVLGEHWKGVGKNKQNIVYIAIGTGVGSGLMVNGQLYRGSNYSAGEIGYLVTDKNEGNEYHPVHKGYGYLESVASGSSISMQMSERLHENITAQKAFELYIEGHEEAIEIIDQALANLAIGITNYVSLFDPELVILGGGVSGSFSIIHKKVMDVMKRYTPQQCEIVRTSFGKEGGVIGAAALFFNEYEGLFKI</sequence>
<dbReference type="GO" id="GO:0016301">
    <property type="term" value="F:kinase activity"/>
    <property type="evidence" value="ECO:0007669"/>
    <property type="project" value="UniProtKB-KW"/>
</dbReference>
<evidence type="ECO:0000256" key="2">
    <source>
        <dbReference type="ARBA" id="ARBA00006479"/>
    </source>
</evidence>
<gene>
    <name evidence="4" type="ORF">SAMN04488072_10735</name>
</gene>
<name>A0A1I0YBM8_9BACI</name>
<keyword evidence="4" id="KW-0418">Kinase</keyword>
<keyword evidence="3" id="KW-0859">Xylose metabolism</keyword>
<dbReference type="Proteomes" id="UP000198642">
    <property type="component" value="Unassembled WGS sequence"/>
</dbReference>
<keyword evidence="5" id="KW-1185">Reference proteome</keyword>
<dbReference type="InterPro" id="IPR043129">
    <property type="entry name" value="ATPase_NBD"/>
</dbReference>